<dbReference type="InterPro" id="IPR027417">
    <property type="entry name" value="P-loop_NTPase"/>
</dbReference>
<dbReference type="InterPro" id="IPR005331">
    <property type="entry name" value="Sulfotransferase"/>
</dbReference>
<dbReference type="EMBL" id="HBHJ01009344">
    <property type="protein sequence ID" value="CAD9675436.1"/>
    <property type="molecule type" value="Transcribed_RNA"/>
</dbReference>
<organism evidence="1">
    <name type="scientific">Rhizochromulina marina</name>
    <dbReference type="NCBI Taxonomy" id="1034831"/>
    <lineage>
        <taxon>Eukaryota</taxon>
        <taxon>Sar</taxon>
        <taxon>Stramenopiles</taxon>
        <taxon>Ochrophyta</taxon>
        <taxon>Dictyochophyceae</taxon>
        <taxon>Rhizochromulinales</taxon>
        <taxon>Rhizochromulina</taxon>
    </lineage>
</organism>
<name>A0A7S2RMP1_9STRA</name>
<dbReference type="Pfam" id="PF03567">
    <property type="entry name" value="Sulfotransfer_2"/>
    <property type="match status" value="1"/>
</dbReference>
<dbReference type="Gene3D" id="3.40.50.300">
    <property type="entry name" value="P-loop containing nucleotide triphosphate hydrolases"/>
    <property type="match status" value="1"/>
</dbReference>
<protein>
    <recommendedName>
        <fullName evidence="2">Sulfotransferase</fullName>
    </recommendedName>
</protein>
<reference evidence="1" key="1">
    <citation type="submission" date="2021-01" db="EMBL/GenBank/DDBJ databases">
        <authorList>
            <person name="Corre E."/>
            <person name="Pelletier E."/>
            <person name="Niang G."/>
            <person name="Scheremetjew M."/>
            <person name="Finn R."/>
            <person name="Kale V."/>
            <person name="Holt S."/>
            <person name="Cochrane G."/>
            <person name="Meng A."/>
            <person name="Brown T."/>
            <person name="Cohen L."/>
        </authorList>
    </citation>
    <scope>NUCLEOTIDE SEQUENCE</scope>
    <source>
        <strain evidence="1">CCMP1243</strain>
    </source>
</reference>
<dbReference type="GO" id="GO:0016020">
    <property type="term" value="C:membrane"/>
    <property type="evidence" value="ECO:0007669"/>
    <property type="project" value="InterPro"/>
</dbReference>
<evidence type="ECO:0008006" key="2">
    <source>
        <dbReference type="Google" id="ProtNLM"/>
    </source>
</evidence>
<dbReference type="SUPFAM" id="SSF52540">
    <property type="entry name" value="P-loop containing nucleoside triphosphate hydrolases"/>
    <property type="match status" value="1"/>
</dbReference>
<sequence>MATVGFAGGLGQGGGVEAFVETGVPPPAARHADTAGSGRGLLWDSSSACGASPGLVRLAEARTGAEARWSPQSPLSPKPMGAAPRGGIYYMHVHKAGGSTLCGLAAQNGLQVSLSSNCLELTKGPAGEDVHLAWWDWRAEEQEKLFLTTRSEFVANEDHPFQRAPLPGAVIYVITVRNPLDRVLSHFRHHRKDKKLTNYSFPEFVFKEPLEFWAMNWFTQLLGNCYSGQRCSEAHLQRAIGNLEYFSLVLITDSSLEYRLGAEMLGARLGWRQTNPNSQRRGTRVQSRAATELQSHPEAYLRLLQLNHLDVAFYDAAKVQPRASLEEQPTGMVHSQLCARCTCCAKGFCTHGPRSRTCRRYSSVSFFRMRSS</sequence>
<gene>
    <name evidence="1" type="ORF">RMAR1173_LOCUS6085</name>
</gene>
<proteinExistence type="predicted"/>
<dbReference type="AlphaFoldDB" id="A0A7S2RMP1"/>
<evidence type="ECO:0000313" key="1">
    <source>
        <dbReference type="EMBL" id="CAD9675436.1"/>
    </source>
</evidence>
<dbReference type="GO" id="GO:0008146">
    <property type="term" value="F:sulfotransferase activity"/>
    <property type="evidence" value="ECO:0007669"/>
    <property type="project" value="InterPro"/>
</dbReference>
<accession>A0A7S2RMP1</accession>